<dbReference type="PANTHER" id="PTHR43673:SF2">
    <property type="entry name" value="NITROREDUCTASE"/>
    <property type="match status" value="1"/>
</dbReference>
<evidence type="ECO:0000256" key="1">
    <source>
        <dbReference type="ARBA" id="ARBA00001917"/>
    </source>
</evidence>
<protein>
    <submittedName>
        <fullName evidence="7">Dehydrogenase</fullName>
    </submittedName>
</protein>
<dbReference type="InterPro" id="IPR011008">
    <property type="entry name" value="Dimeric_a/b-barrel"/>
</dbReference>
<dbReference type="EMBL" id="RYYV01000004">
    <property type="protein sequence ID" value="RUL77549.1"/>
    <property type="molecule type" value="Genomic_DNA"/>
</dbReference>
<dbReference type="InterPro" id="IPR000415">
    <property type="entry name" value="Nitroreductase-like"/>
</dbReference>
<evidence type="ECO:0000313" key="8">
    <source>
        <dbReference type="Proteomes" id="UP000274358"/>
    </source>
</evidence>
<dbReference type="PANTHER" id="PTHR43673">
    <property type="entry name" value="NAD(P)H NITROREDUCTASE YDGI-RELATED"/>
    <property type="match status" value="1"/>
</dbReference>
<accession>A0A3S0PJN6</accession>
<gene>
    <name evidence="7" type="ORF">EKH80_06625</name>
</gene>
<keyword evidence="3" id="KW-0285">Flavoprotein</keyword>
<comment type="cofactor">
    <cofactor evidence="1">
        <name>FMN</name>
        <dbReference type="ChEBI" id="CHEBI:58210"/>
    </cofactor>
</comment>
<evidence type="ECO:0000256" key="2">
    <source>
        <dbReference type="ARBA" id="ARBA00007118"/>
    </source>
</evidence>
<dbReference type="RefSeq" id="WP_126683944.1">
    <property type="nucleotide sequence ID" value="NZ_RYYV01000004.1"/>
</dbReference>
<proteinExistence type="inferred from homology"/>
<dbReference type="Gene3D" id="3.40.109.10">
    <property type="entry name" value="NADH Oxidase"/>
    <property type="match status" value="1"/>
</dbReference>
<organism evidence="7 8">
    <name type="scientific">Dyella choica</name>
    <dbReference type="NCBI Taxonomy" id="1927959"/>
    <lineage>
        <taxon>Bacteria</taxon>
        <taxon>Pseudomonadati</taxon>
        <taxon>Pseudomonadota</taxon>
        <taxon>Gammaproteobacteria</taxon>
        <taxon>Lysobacterales</taxon>
        <taxon>Rhodanobacteraceae</taxon>
        <taxon>Dyella</taxon>
    </lineage>
</organism>
<comment type="similarity">
    <text evidence="2">Belongs to the nitroreductase family.</text>
</comment>
<keyword evidence="8" id="KW-1185">Reference proteome</keyword>
<dbReference type="GO" id="GO:0016491">
    <property type="term" value="F:oxidoreductase activity"/>
    <property type="evidence" value="ECO:0007669"/>
    <property type="project" value="UniProtKB-KW"/>
</dbReference>
<dbReference type="SUPFAM" id="SSF55469">
    <property type="entry name" value="FMN-dependent nitroreductase-like"/>
    <property type="match status" value="1"/>
</dbReference>
<evidence type="ECO:0000256" key="3">
    <source>
        <dbReference type="ARBA" id="ARBA00022630"/>
    </source>
</evidence>
<dbReference type="OrthoDB" id="9812192at2"/>
<keyword evidence="4" id="KW-0288">FMN</keyword>
<dbReference type="InterPro" id="IPR029479">
    <property type="entry name" value="Nitroreductase"/>
</dbReference>
<sequence length="314" mass="34096">MIFVADLQARADAIDAVHDLLSELAVHTATEEGVLAYSVRQHLDDPSRFQVSEHYRDSNAWENHLASPYVKAALDRLPLLLQAPLTLSSYAEKAALPASSTELSVSSAIRQRRAVRHYRPDPVDSHILDELIGLTLAAPSSWNLQDRQLVVVTSPEGRAALTLATGGQPQPQEAPVVVVFLADCLAHTRDRSDIWQQARANGAWSADFATNFATASQEFQEALAARGALREYAIKDAMIAASFFMLAAQSHGLATSPMNGWDEALVKRAIGAEHRNDLAVALLVSLGHAAEQPLPPGRRPAAFNVFHERVPGQP</sequence>
<dbReference type="Pfam" id="PF00881">
    <property type="entry name" value="Nitroreductase"/>
    <property type="match status" value="1"/>
</dbReference>
<dbReference type="Pfam" id="PF03992">
    <property type="entry name" value="ABM"/>
    <property type="match status" value="1"/>
</dbReference>
<feature type="domain" description="ABM" evidence="6">
    <location>
        <begin position="1"/>
        <end position="90"/>
    </location>
</feature>
<dbReference type="InterPro" id="IPR007138">
    <property type="entry name" value="ABM_dom"/>
</dbReference>
<evidence type="ECO:0000259" key="6">
    <source>
        <dbReference type="PROSITE" id="PS51725"/>
    </source>
</evidence>
<evidence type="ECO:0000256" key="4">
    <source>
        <dbReference type="ARBA" id="ARBA00022643"/>
    </source>
</evidence>
<comment type="caution">
    <text evidence="7">The sequence shown here is derived from an EMBL/GenBank/DDBJ whole genome shotgun (WGS) entry which is preliminary data.</text>
</comment>
<keyword evidence="5" id="KW-0560">Oxidoreductase</keyword>
<reference evidence="7 8" key="1">
    <citation type="submission" date="2018-12" db="EMBL/GenBank/DDBJ databases">
        <title>Dyella dinghuensis sp. nov. DHOA06 and Dyella choica sp. nov. 4M-K27, isolated from forest soil.</title>
        <authorList>
            <person name="Qiu L.-H."/>
            <person name="Gao Z.-H."/>
        </authorList>
    </citation>
    <scope>NUCLEOTIDE SEQUENCE [LARGE SCALE GENOMIC DNA]</scope>
    <source>
        <strain evidence="7 8">4M-K27</strain>
    </source>
</reference>
<dbReference type="PROSITE" id="PS51725">
    <property type="entry name" value="ABM"/>
    <property type="match status" value="1"/>
</dbReference>
<dbReference type="AlphaFoldDB" id="A0A3S0PJN6"/>
<evidence type="ECO:0000256" key="5">
    <source>
        <dbReference type="ARBA" id="ARBA00023002"/>
    </source>
</evidence>
<dbReference type="SUPFAM" id="SSF54909">
    <property type="entry name" value="Dimeric alpha+beta barrel"/>
    <property type="match status" value="1"/>
</dbReference>
<dbReference type="Gene3D" id="3.30.70.100">
    <property type="match status" value="1"/>
</dbReference>
<evidence type="ECO:0000313" key="7">
    <source>
        <dbReference type="EMBL" id="RUL77549.1"/>
    </source>
</evidence>
<dbReference type="Proteomes" id="UP000274358">
    <property type="component" value="Unassembled WGS sequence"/>
</dbReference>
<name>A0A3S0PJN6_9GAMM</name>